<name>A0ABW2GWP2_9ACTN</name>
<dbReference type="PANTHER" id="PTHR34293:SF1">
    <property type="entry name" value="HTH-TYPE TRANSCRIPTIONAL REGULATOR TRMBL2"/>
    <property type="match status" value="1"/>
</dbReference>
<proteinExistence type="predicted"/>
<dbReference type="PROSITE" id="PS50043">
    <property type="entry name" value="HTH_LUXR_2"/>
    <property type="match status" value="1"/>
</dbReference>
<evidence type="ECO:0000313" key="3">
    <source>
        <dbReference type="Proteomes" id="UP001596392"/>
    </source>
</evidence>
<dbReference type="CDD" id="cd06170">
    <property type="entry name" value="LuxR_C_like"/>
    <property type="match status" value="1"/>
</dbReference>
<evidence type="ECO:0000313" key="2">
    <source>
        <dbReference type="EMBL" id="MFC7243488.1"/>
    </source>
</evidence>
<dbReference type="SUPFAM" id="SSF46894">
    <property type="entry name" value="C-terminal effector domain of the bipartite response regulators"/>
    <property type="match status" value="1"/>
</dbReference>
<protein>
    <submittedName>
        <fullName evidence="2">LuxR C-terminal-related transcriptional regulator</fullName>
    </submittedName>
</protein>
<reference evidence="3" key="1">
    <citation type="journal article" date="2019" name="Int. J. Syst. Evol. Microbiol.">
        <title>The Global Catalogue of Microorganisms (GCM) 10K type strain sequencing project: providing services to taxonomists for standard genome sequencing and annotation.</title>
        <authorList>
            <consortium name="The Broad Institute Genomics Platform"/>
            <consortium name="The Broad Institute Genome Sequencing Center for Infectious Disease"/>
            <person name="Wu L."/>
            <person name="Ma J."/>
        </authorList>
    </citation>
    <scope>NUCLEOTIDE SEQUENCE [LARGE SCALE GENOMIC DNA]</scope>
    <source>
        <strain evidence="3">CGMCC 1.9106</strain>
    </source>
</reference>
<dbReference type="InterPro" id="IPR036388">
    <property type="entry name" value="WH-like_DNA-bd_sf"/>
</dbReference>
<sequence>MPTVYLAHVRSGTDRAGTGARGEAGMLDTHVVPSLMKWGVSPHADLVYRTLIAYGPWPVDSISRSLEMRPRQVRAALDELAELNAAVPDGPLSGGRAGDDRLWSSRPPAQVLSLLRDRHHRAALARERLHHRLVRASYPSLVPDPARILAGGARPLEGVEQTMERLAEVSATERHENLGINPEPAFSTAQVRAAAPMERQSMARGVVMRCLGVPASAEDESDWHDEEMRGHGLEYRELSEVPGKLLIVDRATAFVRIDPGNRARGMWEITAPDVVADLVSLFFQQWARATEPARFWTPPVGLTPRENTVVVMLAMGYTDVAIASNLDISVRTIAYTLSGLMDRYAVTNRFQLGLRLGAEAASQAPAGQTEAQETNGE</sequence>
<dbReference type="Gene3D" id="1.10.10.10">
    <property type="entry name" value="Winged helix-like DNA-binding domain superfamily/Winged helix DNA-binding domain"/>
    <property type="match status" value="1"/>
</dbReference>
<organism evidence="2 3">
    <name type="scientific">Catellatospora aurea</name>
    <dbReference type="NCBI Taxonomy" id="1337874"/>
    <lineage>
        <taxon>Bacteria</taxon>
        <taxon>Bacillati</taxon>
        <taxon>Actinomycetota</taxon>
        <taxon>Actinomycetes</taxon>
        <taxon>Micromonosporales</taxon>
        <taxon>Micromonosporaceae</taxon>
        <taxon>Catellatospora</taxon>
    </lineage>
</organism>
<keyword evidence="3" id="KW-1185">Reference proteome</keyword>
<dbReference type="InterPro" id="IPR000792">
    <property type="entry name" value="Tscrpt_reg_LuxR_C"/>
</dbReference>
<dbReference type="Proteomes" id="UP001596392">
    <property type="component" value="Unassembled WGS sequence"/>
</dbReference>
<feature type="domain" description="HTH luxR-type" evidence="1">
    <location>
        <begin position="295"/>
        <end position="360"/>
    </location>
</feature>
<comment type="caution">
    <text evidence="2">The sequence shown here is derived from an EMBL/GenBank/DDBJ whole genome shotgun (WGS) entry which is preliminary data.</text>
</comment>
<dbReference type="SMART" id="SM00421">
    <property type="entry name" value="HTH_LUXR"/>
    <property type="match status" value="1"/>
</dbReference>
<accession>A0ABW2GWP2</accession>
<dbReference type="EMBL" id="JBHTAC010000011">
    <property type="protein sequence ID" value="MFC7243488.1"/>
    <property type="molecule type" value="Genomic_DNA"/>
</dbReference>
<dbReference type="Pfam" id="PF00196">
    <property type="entry name" value="GerE"/>
    <property type="match status" value="1"/>
</dbReference>
<dbReference type="PANTHER" id="PTHR34293">
    <property type="entry name" value="HTH-TYPE TRANSCRIPTIONAL REGULATOR TRMBL2"/>
    <property type="match status" value="1"/>
</dbReference>
<gene>
    <name evidence="2" type="ORF">ACFQO7_13475</name>
</gene>
<dbReference type="InterPro" id="IPR051797">
    <property type="entry name" value="TrmB-like"/>
</dbReference>
<evidence type="ECO:0000259" key="1">
    <source>
        <dbReference type="PROSITE" id="PS50043"/>
    </source>
</evidence>
<dbReference type="RefSeq" id="WP_376806670.1">
    <property type="nucleotide sequence ID" value="NZ_JBHTAC010000011.1"/>
</dbReference>
<dbReference type="InterPro" id="IPR016032">
    <property type="entry name" value="Sig_transdc_resp-reg_C-effctor"/>
</dbReference>